<evidence type="ECO:0000313" key="2">
    <source>
        <dbReference type="EMBL" id="GEU32398.1"/>
    </source>
</evidence>
<feature type="compositionally biased region" description="Basic residues" evidence="1">
    <location>
        <begin position="364"/>
        <end position="375"/>
    </location>
</feature>
<organism evidence="2">
    <name type="scientific">Tanacetum cinerariifolium</name>
    <name type="common">Dalmatian daisy</name>
    <name type="synonym">Chrysanthemum cinerariifolium</name>
    <dbReference type="NCBI Taxonomy" id="118510"/>
    <lineage>
        <taxon>Eukaryota</taxon>
        <taxon>Viridiplantae</taxon>
        <taxon>Streptophyta</taxon>
        <taxon>Embryophyta</taxon>
        <taxon>Tracheophyta</taxon>
        <taxon>Spermatophyta</taxon>
        <taxon>Magnoliopsida</taxon>
        <taxon>eudicotyledons</taxon>
        <taxon>Gunneridae</taxon>
        <taxon>Pentapetalae</taxon>
        <taxon>asterids</taxon>
        <taxon>campanulids</taxon>
        <taxon>Asterales</taxon>
        <taxon>Asteraceae</taxon>
        <taxon>Asteroideae</taxon>
        <taxon>Anthemideae</taxon>
        <taxon>Anthemidinae</taxon>
        <taxon>Tanacetum</taxon>
    </lineage>
</organism>
<sequence length="610" mass="68913">MLKTGDYDLWSMRIEQYLTHTDYDIWEVIMNGDAPVAIASVSGGAEAIVPLKTIAEKIARRNELKAKTIKTMFGGNKESKKIHKTILKQQYKNFGQAFTSTYADDVMFSFFANQYNSPQLDNEDQEQIDINDLKEMDLKWQTKVERYNHHKRGHFARECGGPRIQGTRNKDNTGRVVPVETPTNALIVIDGMGYDWSYQDKEEPTYFALMAFSSSGSSSSDIEICLIKVMCLKKSDSSVNESEEDNNQANDMYKACEGYHAVPPPYNGNFMPPRPDLSFTGLDDSVFKSAISEPITSVHETKTSTSKTSKESMEIKTVRPSALIIKDWKSDSDDNSSTSTGRYVNTDEIRPTVNGTKPSSNVFHKSHSPVRRTFHQRTSPKNSDLKETVNTVKTSAKVKTVNYDVRIQALVDGKKVDVNEDSIRRNLRLDDAEGTACLPNAVIFEELARMRVLSLEQTKTNQAAEIKKLKKKEDASKHRRIAEIDANEDLSLINETAQDQGRINDQVLFGVHDLDGDEVFVDVTTCENVEQNATVAEKTEDKGKGIMVEPEKLLKKKDQIALYEEFVRKLEAEMKAKMDDEERIAREKNEANIAVIKEWEDVHATINADK</sequence>
<feature type="region of interest" description="Disordered" evidence="1">
    <location>
        <begin position="348"/>
        <end position="383"/>
    </location>
</feature>
<gene>
    <name evidence="2" type="ORF">Tci_004376</name>
</gene>
<name>A0A6L2J5Y6_TANCI</name>
<feature type="region of interest" description="Disordered" evidence="1">
    <location>
        <begin position="156"/>
        <end position="177"/>
    </location>
</feature>
<proteinExistence type="predicted"/>
<evidence type="ECO:0000256" key="1">
    <source>
        <dbReference type="SAM" id="MobiDB-lite"/>
    </source>
</evidence>
<protein>
    <submittedName>
        <fullName evidence="2">Uncharacterized protein</fullName>
    </submittedName>
</protein>
<comment type="caution">
    <text evidence="2">The sequence shown here is derived from an EMBL/GenBank/DDBJ whole genome shotgun (WGS) entry which is preliminary data.</text>
</comment>
<dbReference type="EMBL" id="BKCJ010000350">
    <property type="protein sequence ID" value="GEU32398.1"/>
    <property type="molecule type" value="Genomic_DNA"/>
</dbReference>
<feature type="compositionally biased region" description="Polar residues" evidence="1">
    <location>
        <begin position="353"/>
        <end position="363"/>
    </location>
</feature>
<dbReference type="AlphaFoldDB" id="A0A6L2J5Y6"/>
<accession>A0A6L2J5Y6</accession>
<reference evidence="2" key="1">
    <citation type="journal article" date="2019" name="Sci. Rep.">
        <title>Draft genome of Tanacetum cinerariifolium, the natural source of mosquito coil.</title>
        <authorList>
            <person name="Yamashiro T."/>
            <person name="Shiraishi A."/>
            <person name="Satake H."/>
            <person name="Nakayama K."/>
        </authorList>
    </citation>
    <scope>NUCLEOTIDE SEQUENCE</scope>
</reference>